<evidence type="ECO:0000256" key="2">
    <source>
        <dbReference type="ARBA" id="ARBA00023121"/>
    </source>
</evidence>
<keyword evidence="2" id="KW-0446">Lipid-binding</keyword>
<dbReference type="Proteomes" id="UP000886595">
    <property type="component" value="Unassembled WGS sequence"/>
</dbReference>
<dbReference type="Gene3D" id="1.20.80.10">
    <property type="match status" value="1"/>
</dbReference>
<dbReference type="GO" id="GO:0006631">
    <property type="term" value="P:fatty acid metabolic process"/>
    <property type="evidence" value="ECO:0007669"/>
    <property type="project" value="TreeGrafter"/>
</dbReference>
<dbReference type="InterPro" id="IPR000582">
    <property type="entry name" value="Acyl-CoA-binding_protein"/>
</dbReference>
<dbReference type="PRINTS" id="PR00689">
    <property type="entry name" value="ACOABINDINGP"/>
</dbReference>
<feature type="domain" description="ACB" evidence="3">
    <location>
        <begin position="89"/>
        <end position="176"/>
    </location>
</feature>
<reference evidence="4 5" key="1">
    <citation type="submission" date="2020-02" db="EMBL/GenBank/DDBJ databases">
        <authorList>
            <person name="Ma Q."/>
            <person name="Huang Y."/>
            <person name="Song X."/>
            <person name="Pei D."/>
        </authorList>
    </citation>
    <scope>NUCLEOTIDE SEQUENCE [LARGE SCALE GENOMIC DNA]</scope>
    <source>
        <strain evidence="4">Sxm20200214</strain>
        <tissue evidence="4">Leaf</tissue>
    </source>
</reference>
<dbReference type="SUPFAM" id="SSF47027">
    <property type="entry name" value="Acyl-CoA binding protein"/>
    <property type="match status" value="1"/>
</dbReference>
<dbReference type="PROSITE" id="PS51228">
    <property type="entry name" value="ACB_2"/>
    <property type="match status" value="1"/>
</dbReference>
<dbReference type="EMBL" id="JAAMPC010000003">
    <property type="protein sequence ID" value="KAG2321542.1"/>
    <property type="molecule type" value="Genomic_DNA"/>
</dbReference>
<dbReference type="InterPro" id="IPR014352">
    <property type="entry name" value="FERM/acyl-CoA-bd_prot_sf"/>
</dbReference>
<dbReference type="PANTHER" id="PTHR23310:SF122">
    <property type="entry name" value="ACYL-COA-BINDING DOMAIN-CONTAINING PROTEIN 3"/>
    <property type="match status" value="1"/>
</dbReference>
<comment type="similarity">
    <text evidence="1">Belongs to the ACBP family.</text>
</comment>
<sequence length="189" mass="21011">MDAPVVQNERRLGVVVVDENVEDVDRFGSEADRVVDDFLAAVSPENIIAEEMIVPGEDEQERVSVSEEREEFIVRTGEEAESTASESPENKAFVTASNLLVESRKAEELADEAKMELYGLHKIATEGSCREAQPMAIMVTARAKWNAWQKLGNMSQEEAMEQYLALVLKEIPGLVNNTNLKTLEDAIIL</sequence>
<comment type="caution">
    <text evidence="4">The sequence shown here is derived from an EMBL/GenBank/DDBJ whole genome shotgun (WGS) entry which is preliminary data.</text>
</comment>
<gene>
    <name evidence="4" type="ORF">Bca52824_014755</name>
</gene>
<dbReference type="InterPro" id="IPR035984">
    <property type="entry name" value="Acyl-CoA-binding_sf"/>
</dbReference>
<organism evidence="4 5">
    <name type="scientific">Brassica carinata</name>
    <name type="common">Ethiopian mustard</name>
    <name type="synonym">Abyssinian cabbage</name>
    <dbReference type="NCBI Taxonomy" id="52824"/>
    <lineage>
        <taxon>Eukaryota</taxon>
        <taxon>Viridiplantae</taxon>
        <taxon>Streptophyta</taxon>
        <taxon>Embryophyta</taxon>
        <taxon>Tracheophyta</taxon>
        <taxon>Spermatophyta</taxon>
        <taxon>Magnoliopsida</taxon>
        <taxon>eudicotyledons</taxon>
        <taxon>Gunneridae</taxon>
        <taxon>Pentapetalae</taxon>
        <taxon>rosids</taxon>
        <taxon>malvids</taxon>
        <taxon>Brassicales</taxon>
        <taxon>Brassicaceae</taxon>
        <taxon>Brassiceae</taxon>
        <taxon>Brassica</taxon>
    </lineage>
</organism>
<dbReference type="AlphaFoldDB" id="A0A8X7W228"/>
<dbReference type="OrthoDB" id="71307at2759"/>
<evidence type="ECO:0000313" key="5">
    <source>
        <dbReference type="Proteomes" id="UP000886595"/>
    </source>
</evidence>
<name>A0A8X7W228_BRACI</name>
<protein>
    <recommendedName>
        <fullName evidence="3">ACB domain-containing protein</fullName>
    </recommendedName>
</protein>
<proteinExistence type="inferred from homology"/>
<evidence type="ECO:0000259" key="3">
    <source>
        <dbReference type="PROSITE" id="PS51228"/>
    </source>
</evidence>
<evidence type="ECO:0000313" key="4">
    <source>
        <dbReference type="EMBL" id="KAG2321542.1"/>
    </source>
</evidence>
<dbReference type="GO" id="GO:0000062">
    <property type="term" value="F:fatty-acyl-CoA binding"/>
    <property type="evidence" value="ECO:0007669"/>
    <property type="project" value="InterPro"/>
</dbReference>
<dbReference type="PANTHER" id="PTHR23310">
    <property type="entry name" value="ACYL-COA-BINDING PROTEIN, ACBP"/>
    <property type="match status" value="1"/>
</dbReference>
<dbReference type="Pfam" id="PF00887">
    <property type="entry name" value="ACBP"/>
    <property type="match status" value="1"/>
</dbReference>
<evidence type="ECO:0000256" key="1">
    <source>
        <dbReference type="ARBA" id="ARBA00005567"/>
    </source>
</evidence>
<accession>A0A8X7W228</accession>
<keyword evidence="5" id="KW-1185">Reference proteome</keyword>